<sequence>MERLQMQIERQKTQFKLEGRVWGDAVGPSDRLRALREEMDDGSAPQGAGTPPRDFTNSMLGSVQRHTKISRKPVGPRTGGGEDDLAEDGEDDDVVYEVPRMVEIRRPVVDAKQQAALHGEMANKFKKYDASDSEDGEGTTIESASLVTPADADTPKIEACSYPMKGTHAKYGCLAYSSAYGYSVPPGLFSLEQYALASQLGFSDDGGEYWKTRRRSEYAGIQTRDGKPV</sequence>
<feature type="domain" description="DUF2264" evidence="2">
    <location>
        <begin position="159"/>
        <end position="229"/>
    </location>
</feature>
<dbReference type="Proteomes" id="UP000045706">
    <property type="component" value="Unassembled WGS sequence"/>
</dbReference>
<evidence type="ECO:0000256" key="1">
    <source>
        <dbReference type="SAM" id="MobiDB-lite"/>
    </source>
</evidence>
<dbReference type="PANTHER" id="PTHR35339:SF4">
    <property type="entry name" value="LINALOOL DEHYDRATASE_ISOMERASE DOMAIN-CONTAINING PROTEIN"/>
    <property type="match status" value="1"/>
</dbReference>
<evidence type="ECO:0000259" key="2">
    <source>
        <dbReference type="Pfam" id="PF20938"/>
    </source>
</evidence>
<dbReference type="PANTHER" id="PTHR35339">
    <property type="entry name" value="LINALOOL DEHYDRATASE_ISOMERASE DOMAIN-CONTAINING PROTEIN"/>
    <property type="match status" value="1"/>
</dbReference>
<reference evidence="4" key="1">
    <citation type="submission" date="2015-05" db="EMBL/GenBank/DDBJ databases">
        <authorList>
            <person name="Fogelqvist Johan"/>
        </authorList>
    </citation>
    <scope>NUCLEOTIDE SEQUENCE [LARGE SCALE GENOMIC DNA]</scope>
</reference>
<dbReference type="Pfam" id="PF20938">
    <property type="entry name" value="DUF2264_C"/>
    <property type="match status" value="1"/>
</dbReference>
<dbReference type="InterPro" id="IPR016624">
    <property type="entry name" value="UCP014753"/>
</dbReference>
<evidence type="ECO:0000313" key="3">
    <source>
        <dbReference type="EMBL" id="CRK25676.1"/>
    </source>
</evidence>
<accession>A0A0G4LUC7</accession>
<proteinExistence type="predicted"/>
<evidence type="ECO:0000313" key="4">
    <source>
        <dbReference type="Proteomes" id="UP000045706"/>
    </source>
</evidence>
<feature type="non-terminal residue" evidence="3">
    <location>
        <position position="229"/>
    </location>
</feature>
<gene>
    <name evidence="3" type="ORF">BN1723_018225</name>
</gene>
<organism evidence="3 4">
    <name type="scientific">Verticillium longisporum</name>
    <name type="common">Verticillium dahliae var. longisporum</name>
    <dbReference type="NCBI Taxonomy" id="100787"/>
    <lineage>
        <taxon>Eukaryota</taxon>
        <taxon>Fungi</taxon>
        <taxon>Dikarya</taxon>
        <taxon>Ascomycota</taxon>
        <taxon>Pezizomycotina</taxon>
        <taxon>Sordariomycetes</taxon>
        <taxon>Hypocreomycetidae</taxon>
        <taxon>Glomerellales</taxon>
        <taxon>Plectosphaerellaceae</taxon>
        <taxon>Verticillium</taxon>
    </lineage>
</organism>
<dbReference type="AlphaFoldDB" id="A0A0G4LUC7"/>
<feature type="region of interest" description="Disordered" evidence="1">
    <location>
        <begin position="34"/>
        <end position="91"/>
    </location>
</feature>
<name>A0A0G4LUC7_VERLO</name>
<dbReference type="InterPro" id="IPR049237">
    <property type="entry name" value="DUF2264_C"/>
</dbReference>
<feature type="compositionally biased region" description="Acidic residues" evidence="1">
    <location>
        <begin position="81"/>
        <end position="91"/>
    </location>
</feature>
<protein>
    <recommendedName>
        <fullName evidence="2">DUF2264 domain-containing protein</fullName>
    </recommendedName>
</protein>
<dbReference type="EMBL" id="CVQI01018136">
    <property type="protein sequence ID" value="CRK25676.1"/>
    <property type="molecule type" value="Genomic_DNA"/>
</dbReference>